<evidence type="ECO:0000313" key="2">
    <source>
        <dbReference type="Proteomes" id="UP000019849"/>
    </source>
</evidence>
<proteinExistence type="predicted"/>
<gene>
    <name evidence="1" type="ORF">BG36_20205</name>
</gene>
<dbReference type="AlphaFoldDB" id="A0A011UYL0"/>
<dbReference type="EMBL" id="JENY01000051">
    <property type="protein sequence ID" value="EXL01270.1"/>
    <property type="molecule type" value="Genomic_DNA"/>
</dbReference>
<dbReference type="Proteomes" id="UP000019849">
    <property type="component" value="Unassembled WGS sequence"/>
</dbReference>
<dbReference type="PATRIC" id="fig|69279.3.peg.4831"/>
<protein>
    <submittedName>
        <fullName evidence="1">Uncharacterized protein</fullName>
    </submittedName>
</protein>
<dbReference type="eggNOG" id="ENOG502ZY9N">
    <property type="taxonomic scope" value="Bacteria"/>
</dbReference>
<reference evidence="1 2" key="1">
    <citation type="submission" date="2014-02" db="EMBL/GenBank/DDBJ databases">
        <title>Aquamicrobium defluvii Genome sequencing.</title>
        <authorList>
            <person name="Wang X."/>
        </authorList>
    </citation>
    <scope>NUCLEOTIDE SEQUENCE [LARGE SCALE GENOMIC DNA]</scope>
    <source>
        <strain evidence="1 2">W13Z1</strain>
    </source>
</reference>
<name>A0A011UYL0_9HYPH</name>
<organism evidence="1 2">
    <name type="scientific">Aquamicrobium defluvii</name>
    <dbReference type="NCBI Taxonomy" id="69279"/>
    <lineage>
        <taxon>Bacteria</taxon>
        <taxon>Pseudomonadati</taxon>
        <taxon>Pseudomonadota</taxon>
        <taxon>Alphaproteobacteria</taxon>
        <taxon>Hyphomicrobiales</taxon>
        <taxon>Phyllobacteriaceae</taxon>
        <taxon>Aquamicrobium</taxon>
    </lineage>
</organism>
<sequence length="149" mass="16073">MTLVAGVSVGGMPAIIGDLLVSWRLPGLLDLPTRAETELAPGLDDHFASSLMQKLVIVRPWFLIAWAGSSANAQRIIQGLDRLLPERANDFTQSEAVLGLLSTSGEDDEMLALIIYKDAVHPLGVRTKGFELDGKRIYLMGSVLISAES</sequence>
<dbReference type="HOGENOM" id="CLU_1745905_0_0_5"/>
<accession>A0A011UYL0</accession>
<dbReference type="RefSeq" id="WP_035033512.1">
    <property type="nucleotide sequence ID" value="NZ_KK073922.1"/>
</dbReference>
<comment type="caution">
    <text evidence="1">The sequence shown here is derived from an EMBL/GenBank/DDBJ whole genome shotgun (WGS) entry which is preliminary data.</text>
</comment>
<evidence type="ECO:0000313" key="1">
    <source>
        <dbReference type="EMBL" id="EXL01270.1"/>
    </source>
</evidence>